<organism evidence="2 3">
    <name type="scientific">Desulfobacter postgatei</name>
    <dbReference type="NCBI Taxonomy" id="2293"/>
    <lineage>
        <taxon>Bacteria</taxon>
        <taxon>Pseudomonadati</taxon>
        <taxon>Thermodesulfobacteriota</taxon>
        <taxon>Desulfobacteria</taxon>
        <taxon>Desulfobacterales</taxon>
        <taxon>Desulfobacteraceae</taxon>
        <taxon>Desulfobacter</taxon>
    </lineage>
</organism>
<evidence type="ECO:0000256" key="1">
    <source>
        <dbReference type="SAM" id="Phobius"/>
    </source>
</evidence>
<gene>
    <name evidence="2" type="ORF">CSA25_04935</name>
</gene>
<dbReference type="SUPFAM" id="SSF54523">
    <property type="entry name" value="Pili subunits"/>
    <property type="match status" value="1"/>
</dbReference>
<dbReference type="InterPro" id="IPR012902">
    <property type="entry name" value="N_methyl_site"/>
</dbReference>
<proteinExistence type="predicted"/>
<name>A0A2G6MR93_9BACT</name>
<dbReference type="EMBL" id="PDTI01000041">
    <property type="protein sequence ID" value="PIE62472.1"/>
    <property type="molecule type" value="Genomic_DNA"/>
</dbReference>
<dbReference type="AlphaFoldDB" id="A0A2G6MR93"/>
<comment type="caution">
    <text evidence="2">The sequence shown here is derived from an EMBL/GenBank/DDBJ whole genome shotgun (WGS) entry which is preliminary data.</text>
</comment>
<dbReference type="Proteomes" id="UP000231203">
    <property type="component" value="Unassembled WGS sequence"/>
</dbReference>
<keyword evidence="1" id="KW-0812">Transmembrane</keyword>
<evidence type="ECO:0000313" key="3">
    <source>
        <dbReference type="Proteomes" id="UP000231203"/>
    </source>
</evidence>
<evidence type="ECO:0000313" key="2">
    <source>
        <dbReference type="EMBL" id="PIE62472.1"/>
    </source>
</evidence>
<keyword evidence="1" id="KW-1133">Transmembrane helix</keyword>
<accession>A0A2G6MR93</accession>
<dbReference type="InterPro" id="IPR045584">
    <property type="entry name" value="Pilin-like"/>
</dbReference>
<sequence length="178" mass="20499">MTDKCKTCWDFHVNHSGFTFIELMVVVGIFTIALMFSIPVFRQIHLSSNASDHVSSLILFLENLKLRAVMENKNFTLYMDPGAGKIYLTDDTMDEDARQVALNNGVSMKGDLQLLNLEFPDDDTRLSDDKSICFFSKGYSDRALIHVRENSREMTLQLCMFQKKIHLIDKYVSYDDCM</sequence>
<feature type="transmembrane region" description="Helical" evidence="1">
    <location>
        <begin position="20"/>
        <end position="41"/>
    </location>
</feature>
<dbReference type="Pfam" id="PF07963">
    <property type="entry name" value="N_methyl"/>
    <property type="match status" value="1"/>
</dbReference>
<keyword evidence="1" id="KW-0472">Membrane</keyword>
<protein>
    <submittedName>
        <fullName evidence="2">Prepilin-type cleavage/methylation domain-containing protein</fullName>
    </submittedName>
</protein>
<reference evidence="2 3" key="1">
    <citation type="submission" date="2017-10" db="EMBL/GenBank/DDBJ databases">
        <title>Novel microbial diversity and functional potential in the marine mammal oral microbiome.</title>
        <authorList>
            <person name="Dudek N.K."/>
            <person name="Sun C.L."/>
            <person name="Burstein D."/>
            <person name="Kantor R.S."/>
            <person name="Aliaga Goltsman D.S."/>
            <person name="Bik E.M."/>
            <person name="Thomas B.C."/>
            <person name="Banfield J.F."/>
            <person name="Relman D.A."/>
        </authorList>
    </citation>
    <scope>NUCLEOTIDE SEQUENCE [LARGE SCALE GENOMIC DNA]</scope>
    <source>
        <strain evidence="2">DOLJORAL78_47_202</strain>
    </source>
</reference>
<dbReference type="NCBIfam" id="TIGR02532">
    <property type="entry name" value="IV_pilin_GFxxxE"/>
    <property type="match status" value="1"/>
</dbReference>